<dbReference type="AlphaFoldDB" id="A0A0F8X351"/>
<organism evidence="1">
    <name type="scientific">marine sediment metagenome</name>
    <dbReference type="NCBI Taxonomy" id="412755"/>
    <lineage>
        <taxon>unclassified sequences</taxon>
        <taxon>metagenomes</taxon>
        <taxon>ecological metagenomes</taxon>
    </lineage>
</organism>
<reference evidence="1" key="1">
    <citation type="journal article" date="2015" name="Nature">
        <title>Complex archaea that bridge the gap between prokaryotes and eukaryotes.</title>
        <authorList>
            <person name="Spang A."/>
            <person name="Saw J.H."/>
            <person name="Jorgensen S.L."/>
            <person name="Zaremba-Niedzwiedzka K."/>
            <person name="Martijn J."/>
            <person name="Lind A.E."/>
            <person name="van Eijk R."/>
            <person name="Schleper C."/>
            <person name="Guy L."/>
            <person name="Ettema T.J."/>
        </authorList>
    </citation>
    <scope>NUCLEOTIDE SEQUENCE</scope>
</reference>
<evidence type="ECO:0000313" key="1">
    <source>
        <dbReference type="EMBL" id="KKK63527.1"/>
    </source>
</evidence>
<feature type="non-terminal residue" evidence="1">
    <location>
        <position position="1"/>
    </location>
</feature>
<gene>
    <name evidence="1" type="ORF">LCGC14_2993370</name>
</gene>
<accession>A0A0F8X351</accession>
<proteinExistence type="predicted"/>
<sequence>EVFLAEILNLKKIHSKDQDIQKTIKEFEKWLSSKFKSFDIIHQCSSEPEFWVIEKQTCQHCKVEYSSMLDLHSEVNENYTKILLLIKKEFPEKNIEFIVDLQAEQTLIENLDENVRVIKTIISSYRKNNPGDHQNIKIKIRLEKGD</sequence>
<protein>
    <submittedName>
        <fullName evidence="1">Uncharacterized protein</fullName>
    </submittedName>
</protein>
<name>A0A0F8X351_9ZZZZ</name>
<comment type="caution">
    <text evidence="1">The sequence shown here is derived from an EMBL/GenBank/DDBJ whole genome shotgun (WGS) entry which is preliminary data.</text>
</comment>
<dbReference type="EMBL" id="LAZR01061466">
    <property type="protein sequence ID" value="KKK63527.1"/>
    <property type="molecule type" value="Genomic_DNA"/>
</dbReference>